<organism evidence="3 4">
    <name type="scientific">Paramixta manurensis</name>
    <dbReference type="NCBI Taxonomy" id="2740817"/>
    <lineage>
        <taxon>Bacteria</taxon>
        <taxon>Pseudomonadati</taxon>
        <taxon>Pseudomonadota</taxon>
        <taxon>Gammaproteobacteria</taxon>
        <taxon>Enterobacterales</taxon>
        <taxon>Erwiniaceae</taxon>
        <taxon>Paramixta</taxon>
    </lineage>
</organism>
<dbReference type="Pfam" id="PF00583">
    <property type="entry name" value="Acetyltransf_1"/>
    <property type="match status" value="1"/>
</dbReference>
<dbReference type="InterPro" id="IPR016181">
    <property type="entry name" value="Acyl_CoA_acyltransferase"/>
</dbReference>
<keyword evidence="1 3" id="KW-0808">Transferase</keyword>
<dbReference type="InterPro" id="IPR008125">
    <property type="entry name" value="Streptothricin_AcTrfase"/>
</dbReference>
<dbReference type="InterPro" id="IPR000182">
    <property type="entry name" value="GNAT_dom"/>
</dbReference>
<dbReference type="InterPro" id="IPR050769">
    <property type="entry name" value="NAT_camello-type"/>
</dbReference>
<dbReference type="PANTHER" id="PTHR13947:SF37">
    <property type="entry name" value="LD18367P"/>
    <property type="match status" value="1"/>
</dbReference>
<dbReference type="CDD" id="cd04301">
    <property type="entry name" value="NAT_SF"/>
    <property type="match status" value="1"/>
</dbReference>
<dbReference type="SUPFAM" id="SSF55729">
    <property type="entry name" value="Acyl-CoA N-acyltransferases (Nat)"/>
    <property type="match status" value="1"/>
</dbReference>
<evidence type="ECO:0000256" key="1">
    <source>
        <dbReference type="ARBA" id="ARBA00022679"/>
    </source>
</evidence>
<evidence type="ECO:0000259" key="2">
    <source>
        <dbReference type="PROSITE" id="PS51186"/>
    </source>
</evidence>
<protein>
    <submittedName>
        <fullName evidence="3">GNAT family N-acetyltransferase</fullName>
    </submittedName>
</protein>
<dbReference type="EMBL" id="CP054212">
    <property type="protein sequence ID" value="QKJ86108.1"/>
    <property type="molecule type" value="Genomic_DNA"/>
</dbReference>
<keyword evidence="4" id="KW-1185">Reference proteome</keyword>
<name>A0A6M8U624_9GAMM</name>
<accession>A0A6M8U624</accession>
<dbReference type="Proteomes" id="UP000505325">
    <property type="component" value="Chromosome"/>
</dbReference>
<gene>
    <name evidence="3" type="ORF">PMPD1_1143</name>
</gene>
<dbReference type="PRINTS" id="PR01754">
    <property type="entry name" value="SACTRNSFRASE"/>
</dbReference>
<dbReference type="PANTHER" id="PTHR13947">
    <property type="entry name" value="GNAT FAMILY N-ACETYLTRANSFERASE"/>
    <property type="match status" value="1"/>
</dbReference>
<dbReference type="RefSeq" id="WP_173633145.1">
    <property type="nucleotide sequence ID" value="NZ_CP054212.1"/>
</dbReference>
<feature type="domain" description="N-acetyltransferase" evidence="2">
    <location>
        <begin position="36"/>
        <end position="181"/>
    </location>
</feature>
<evidence type="ECO:0000313" key="3">
    <source>
        <dbReference type="EMBL" id="QKJ86108.1"/>
    </source>
</evidence>
<proteinExistence type="predicted"/>
<dbReference type="AlphaFoldDB" id="A0A6M8U624"/>
<dbReference type="PROSITE" id="PS51186">
    <property type="entry name" value="GNAT"/>
    <property type="match status" value="1"/>
</dbReference>
<evidence type="ECO:0000313" key="4">
    <source>
        <dbReference type="Proteomes" id="UP000505325"/>
    </source>
</evidence>
<reference evidence="3 4" key="1">
    <citation type="submission" date="2020-06" db="EMBL/GenBank/DDBJ databases">
        <title>Genome sequence of Paramixta manurensis strain PD-1.</title>
        <authorList>
            <person name="Lee C.W."/>
            <person name="Kim J."/>
        </authorList>
    </citation>
    <scope>NUCLEOTIDE SEQUENCE [LARGE SCALE GENOMIC DNA]</scope>
    <source>
        <strain evidence="3 4">PD-1</strain>
    </source>
</reference>
<dbReference type="Gene3D" id="3.40.630.30">
    <property type="match status" value="1"/>
</dbReference>
<dbReference type="GO" id="GO:0008080">
    <property type="term" value="F:N-acetyltransferase activity"/>
    <property type="evidence" value="ECO:0007669"/>
    <property type="project" value="InterPro"/>
</dbReference>
<dbReference type="KEGG" id="pmak:PMPD1_1143"/>
<sequence length="181" mass="20321">MNSTFHEVHVAPASAALLESLALHDYSFTVTEEVQAAFDRPIDACLQAVEPYEKAYFNQPQQFSAYLDSLDGALFVAHFAEQAAGYLAISRHWNGLALVEDIAVERNQRHCGCGQALMAAGIRWAHEQGLAGLMLETQSNNVAACRFYERQGFELGGIDRCLYRGLHSRRAETALFWYLWF</sequence>